<dbReference type="Gene3D" id="3.90.190.10">
    <property type="entry name" value="Protein tyrosine phosphatase superfamily"/>
    <property type="match status" value="1"/>
</dbReference>
<protein>
    <recommendedName>
        <fullName evidence="2">protein-serine/threonine phosphatase</fullName>
        <ecNumber evidence="2">3.1.3.16</ecNumber>
    </recommendedName>
</protein>
<keyword evidence="3" id="KW-0378">Hydrolase</keyword>
<dbReference type="InterPro" id="IPR000387">
    <property type="entry name" value="Tyr_Pase_dom"/>
</dbReference>
<dbReference type="PROSITE" id="PS50056">
    <property type="entry name" value="TYR_PHOSPHATASE_2"/>
    <property type="match status" value="1"/>
</dbReference>
<dbReference type="GeneID" id="105424951"/>
<dbReference type="Proteomes" id="UP000504615">
    <property type="component" value="Unplaced"/>
</dbReference>
<keyword evidence="10" id="KW-1185">Reference proteome</keyword>
<dbReference type="SUPFAM" id="SSF52799">
    <property type="entry name" value="(Phosphotyrosine protein) phosphatases II"/>
    <property type="match status" value="1"/>
</dbReference>
<comment type="catalytic activity">
    <reaction evidence="5">
        <text>O-phospho-L-seryl-[protein] + H2O = L-seryl-[protein] + phosphate</text>
        <dbReference type="Rhea" id="RHEA:20629"/>
        <dbReference type="Rhea" id="RHEA-COMP:9863"/>
        <dbReference type="Rhea" id="RHEA-COMP:11604"/>
        <dbReference type="ChEBI" id="CHEBI:15377"/>
        <dbReference type="ChEBI" id="CHEBI:29999"/>
        <dbReference type="ChEBI" id="CHEBI:43474"/>
        <dbReference type="ChEBI" id="CHEBI:83421"/>
        <dbReference type="EC" id="3.1.3.16"/>
    </reaction>
</comment>
<evidence type="ECO:0000256" key="5">
    <source>
        <dbReference type="ARBA" id="ARBA00047761"/>
    </source>
</evidence>
<dbReference type="PROSITE" id="PS50054">
    <property type="entry name" value="TYR_PHOSPHATASE_DUAL"/>
    <property type="match status" value="1"/>
</dbReference>
<dbReference type="Pfam" id="PF00782">
    <property type="entry name" value="DSPc"/>
    <property type="match status" value="1"/>
</dbReference>
<keyword evidence="11" id="KW-0808">Transferase</keyword>
<dbReference type="InterPro" id="IPR000340">
    <property type="entry name" value="Dual-sp_phosphatase_cat-dom"/>
</dbReference>
<keyword evidence="11" id="KW-0418">Kinase</keyword>
<dbReference type="OrthoDB" id="253091at2759"/>
<comment type="catalytic activity">
    <reaction evidence="6">
        <text>O-phospho-L-threonyl-[protein] + H2O = L-threonyl-[protein] + phosphate</text>
        <dbReference type="Rhea" id="RHEA:47004"/>
        <dbReference type="Rhea" id="RHEA-COMP:11060"/>
        <dbReference type="Rhea" id="RHEA-COMP:11605"/>
        <dbReference type="ChEBI" id="CHEBI:15377"/>
        <dbReference type="ChEBI" id="CHEBI:30013"/>
        <dbReference type="ChEBI" id="CHEBI:43474"/>
        <dbReference type="ChEBI" id="CHEBI:61977"/>
        <dbReference type="EC" id="3.1.3.16"/>
    </reaction>
</comment>
<evidence type="ECO:0000256" key="1">
    <source>
        <dbReference type="ARBA" id="ARBA00008601"/>
    </source>
</evidence>
<dbReference type="SMART" id="SM00195">
    <property type="entry name" value="DSPc"/>
    <property type="match status" value="1"/>
</dbReference>
<dbReference type="GO" id="GO:0033549">
    <property type="term" value="F:MAP kinase phosphatase activity"/>
    <property type="evidence" value="ECO:0007669"/>
    <property type="project" value="TreeGrafter"/>
</dbReference>
<dbReference type="GO" id="GO:0043409">
    <property type="term" value="P:negative regulation of MAPK cascade"/>
    <property type="evidence" value="ECO:0007669"/>
    <property type="project" value="TreeGrafter"/>
</dbReference>
<dbReference type="InterPro" id="IPR020405">
    <property type="entry name" value="Atypical_DUSP_subfamA"/>
</dbReference>
<dbReference type="PANTHER" id="PTHR45682">
    <property type="entry name" value="AGAP008228-PA"/>
    <property type="match status" value="1"/>
</dbReference>
<dbReference type="CDD" id="cd14515">
    <property type="entry name" value="DUSP3-like"/>
    <property type="match status" value="1"/>
</dbReference>
<dbReference type="InterPro" id="IPR020422">
    <property type="entry name" value="TYR_PHOSPHATASE_DUAL_dom"/>
</dbReference>
<evidence type="ECO:0000259" key="8">
    <source>
        <dbReference type="PROSITE" id="PS50054"/>
    </source>
</evidence>
<accession>A0A8N1S3Q5</accession>
<evidence type="ECO:0000256" key="6">
    <source>
        <dbReference type="ARBA" id="ARBA00048336"/>
    </source>
</evidence>
<feature type="domain" description="Tyrosine-protein phosphatase" evidence="8">
    <location>
        <begin position="173"/>
        <end position="322"/>
    </location>
</feature>
<dbReference type="PANTHER" id="PTHR45682:SF5">
    <property type="entry name" value="DUAL SPECIFICITY PROTEIN PHOSPHATASE"/>
    <property type="match status" value="1"/>
</dbReference>
<dbReference type="PROSITE" id="PS00383">
    <property type="entry name" value="TYR_PHOSPHATASE_1"/>
    <property type="match status" value="1"/>
</dbReference>
<proteinExistence type="inferred from homology"/>
<feature type="active site" description="Phosphocysteine intermediate" evidence="7">
    <location>
        <position position="267"/>
    </location>
</feature>
<evidence type="ECO:0000256" key="7">
    <source>
        <dbReference type="PIRSR" id="PIRSR620405-1"/>
    </source>
</evidence>
<dbReference type="GO" id="GO:0016301">
    <property type="term" value="F:kinase activity"/>
    <property type="evidence" value="ECO:0007669"/>
    <property type="project" value="UniProtKB-KW"/>
</dbReference>
<name>A0A8N1S3Q5_9HYME</name>
<feature type="domain" description="Tyrosine specific protein phosphatases" evidence="9">
    <location>
        <begin position="244"/>
        <end position="301"/>
    </location>
</feature>
<reference evidence="11" key="1">
    <citation type="submission" date="2025-08" db="UniProtKB">
        <authorList>
            <consortium name="RefSeq"/>
        </authorList>
    </citation>
    <scope>IDENTIFICATION</scope>
</reference>
<dbReference type="PRINTS" id="PR01908">
    <property type="entry name" value="ADSPHPHTASE"/>
</dbReference>
<dbReference type="PRINTS" id="PR01909">
    <property type="entry name" value="ADSPHPHTASEA"/>
</dbReference>
<dbReference type="GO" id="GO:0004722">
    <property type="term" value="F:protein serine/threonine phosphatase activity"/>
    <property type="evidence" value="ECO:0007669"/>
    <property type="project" value="UniProtKB-EC"/>
</dbReference>
<keyword evidence="4" id="KW-0904">Protein phosphatase</keyword>
<evidence type="ECO:0000313" key="11">
    <source>
        <dbReference type="RefSeq" id="XP_025073524.1"/>
    </source>
</evidence>
<dbReference type="EC" id="3.1.3.16" evidence="2"/>
<evidence type="ECO:0000256" key="3">
    <source>
        <dbReference type="ARBA" id="ARBA00022801"/>
    </source>
</evidence>
<sequence>MYKGNSVNYYTSIQQNEAYKKHISSHNSSSSEPCTSRILGRRFALTSTAYKYLDIGINVGPQTARNRTESVDILYQQIGSRNRADPAVVCRQIGDRKRAGPAQHNLMAGSAASLLTQNVNRFCQQNIPFDEETTEHQLTLAILTKRKLEFKSLPGFDPNLDNLQYYYAQKEIDCDEVYSGIYIGDGITAKNKKYLEKLGITHLLNAAEGKGFGFVNTDKNYYADTKIKYLGLPIKDLPTEDISEYFYIAANFIADAVSIKGKAFIHCMQGISRSATCVLAYLMIKKNMLAIDAIHLVRTNRDVRPNKGFLWHLAQLDNQLRKQRLQFNNAI</sequence>
<evidence type="ECO:0000313" key="10">
    <source>
        <dbReference type="Proteomes" id="UP000504615"/>
    </source>
</evidence>
<dbReference type="RefSeq" id="XP_025073524.1">
    <property type="nucleotide sequence ID" value="XM_025217739.1"/>
</dbReference>
<dbReference type="InterPro" id="IPR029021">
    <property type="entry name" value="Prot-tyrosine_phosphatase-like"/>
</dbReference>
<dbReference type="InterPro" id="IPR016130">
    <property type="entry name" value="Tyr_Pase_AS"/>
</dbReference>
<gene>
    <name evidence="11" type="primary">LOC105424951</name>
</gene>
<comment type="similarity">
    <text evidence="1">Belongs to the protein-tyrosine phosphatase family. Non-receptor class dual specificity subfamily.</text>
</comment>
<dbReference type="AlphaFoldDB" id="A0A8N1S3Q5"/>
<dbReference type="GO" id="GO:0005737">
    <property type="term" value="C:cytoplasm"/>
    <property type="evidence" value="ECO:0007669"/>
    <property type="project" value="TreeGrafter"/>
</dbReference>
<organism evidence="10 11">
    <name type="scientific">Pogonomyrmex barbatus</name>
    <name type="common">red harvester ant</name>
    <dbReference type="NCBI Taxonomy" id="144034"/>
    <lineage>
        <taxon>Eukaryota</taxon>
        <taxon>Metazoa</taxon>
        <taxon>Ecdysozoa</taxon>
        <taxon>Arthropoda</taxon>
        <taxon>Hexapoda</taxon>
        <taxon>Insecta</taxon>
        <taxon>Pterygota</taxon>
        <taxon>Neoptera</taxon>
        <taxon>Endopterygota</taxon>
        <taxon>Hymenoptera</taxon>
        <taxon>Apocrita</taxon>
        <taxon>Aculeata</taxon>
        <taxon>Formicoidea</taxon>
        <taxon>Formicidae</taxon>
        <taxon>Myrmicinae</taxon>
        <taxon>Pogonomyrmex</taxon>
    </lineage>
</organism>
<evidence type="ECO:0000256" key="4">
    <source>
        <dbReference type="ARBA" id="ARBA00022912"/>
    </source>
</evidence>
<dbReference type="GO" id="GO:0008138">
    <property type="term" value="F:protein tyrosine/serine/threonine phosphatase activity"/>
    <property type="evidence" value="ECO:0007669"/>
    <property type="project" value="InterPro"/>
</dbReference>
<evidence type="ECO:0000259" key="9">
    <source>
        <dbReference type="PROSITE" id="PS50056"/>
    </source>
</evidence>
<evidence type="ECO:0000256" key="2">
    <source>
        <dbReference type="ARBA" id="ARBA00013081"/>
    </source>
</evidence>